<dbReference type="Proteomes" id="UP000887574">
    <property type="component" value="Unplaced"/>
</dbReference>
<evidence type="ECO:0000313" key="3">
    <source>
        <dbReference type="WBParaSite" id="jg16285"/>
    </source>
</evidence>
<dbReference type="Pfam" id="PF01875">
    <property type="entry name" value="Memo"/>
    <property type="match status" value="1"/>
</dbReference>
<dbReference type="PANTHER" id="PTHR11060:SF0">
    <property type="entry name" value="PROTEIN MEMO1"/>
    <property type="match status" value="1"/>
</dbReference>
<keyword evidence="2" id="KW-1185">Reference proteome</keyword>
<accession>A0A915D5Q8</accession>
<dbReference type="AlphaFoldDB" id="A0A915D5Q8"/>
<dbReference type="Gene3D" id="3.40.830.10">
    <property type="entry name" value="LigB-like"/>
    <property type="match status" value="1"/>
</dbReference>
<sequence>MQEPQFLLQDEAIVAFSCFHAPFIYNFIFSTLARHSRMNSQCHSLGSSGSHGHNGHHIRHASHAGSWYSDNAKELDRQLGAWLDQAGPMVGGAARAVITPHAGYTYCGDTAAFAFKQVVPDKIKRIFVLGPSHVVYLGGCALTTCSKYRTPLVDLAVDTDINNELMAAHEFEWMGLKNEEAEHSIEMQMPFIAKIMEKRPEGSYKIVPVLVGSLSTSRQTSYGKVFAKYIADPQNLFVISSDFCHWGNRFRYTPNDPSSGRAIHEQIATLDQRGMDAICAMDPPIFNDYLKKTQNTICGRNPICVMLQAAEHFRQMNNHTAEMRFLRYSQSNKCRVLDDSSVSYAAGVLYINPKM</sequence>
<dbReference type="WBParaSite" id="jg16285">
    <property type="protein sequence ID" value="jg16285"/>
    <property type="gene ID" value="jg16285"/>
</dbReference>
<organism evidence="2 3">
    <name type="scientific">Ditylenchus dipsaci</name>
    <dbReference type="NCBI Taxonomy" id="166011"/>
    <lineage>
        <taxon>Eukaryota</taxon>
        <taxon>Metazoa</taxon>
        <taxon>Ecdysozoa</taxon>
        <taxon>Nematoda</taxon>
        <taxon>Chromadorea</taxon>
        <taxon>Rhabditida</taxon>
        <taxon>Tylenchina</taxon>
        <taxon>Tylenchomorpha</taxon>
        <taxon>Sphaerularioidea</taxon>
        <taxon>Anguinidae</taxon>
        <taxon>Anguininae</taxon>
        <taxon>Ditylenchus</taxon>
    </lineage>
</organism>
<evidence type="ECO:0000256" key="1">
    <source>
        <dbReference type="ARBA" id="ARBA00006315"/>
    </source>
</evidence>
<name>A0A915D5Q8_9BILA</name>
<comment type="similarity">
    <text evidence="1">Belongs to the MEMO1 family.</text>
</comment>
<dbReference type="NCBIfam" id="TIGR04336">
    <property type="entry name" value="AmmeMemoSam_B"/>
    <property type="match status" value="1"/>
</dbReference>
<dbReference type="HAMAP" id="MF_00055">
    <property type="entry name" value="MEMO1"/>
    <property type="match status" value="1"/>
</dbReference>
<dbReference type="CDD" id="cd07361">
    <property type="entry name" value="MEMO_like"/>
    <property type="match status" value="1"/>
</dbReference>
<proteinExistence type="inferred from homology"/>
<dbReference type="InterPro" id="IPR002737">
    <property type="entry name" value="MEMO1_fam"/>
</dbReference>
<dbReference type="PANTHER" id="PTHR11060">
    <property type="entry name" value="PROTEIN MEMO1"/>
    <property type="match status" value="1"/>
</dbReference>
<protein>
    <submittedName>
        <fullName evidence="3">Protein MEMO1</fullName>
    </submittedName>
</protein>
<reference evidence="3" key="1">
    <citation type="submission" date="2022-11" db="UniProtKB">
        <authorList>
            <consortium name="WormBaseParasite"/>
        </authorList>
    </citation>
    <scope>IDENTIFICATION</scope>
</reference>
<evidence type="ECO:0000313" key="2">
    <source>
        <dbReference type="Proteomes" id="UP000887574"/>
    </source>
</evidence>